<dbReference type="PANTHER" id="PTHR30576:SF20">
    <property type="entry name" value="QUINOVOSAMINEPHOSPHOTRANSFERAE-RELATED"/>
    <property type="match status" value="1"/>
</dbReference>
<protein>
    <submittedName>
        <fullName evidence="3">Sugar transferase</fullName>
    </submittedName>
</protein>
<keyword evidence="4" id="KW-1185">Reference proteome</keyword>
<dbReference type="PANTHER" id="PTHR30576">
    <property type="entry name" value="COLANIC BIOSYNTHESIS UDP-GLUCOSE LIPID CARRIER TRANSFERASE"/>
    <property type="match status" value="1"/>
</dbReference>
<dbReference type="InterPro" id="IPR003362">
    <property type="entry name" value="Bact_transf"/>
</dbReference>
<sequence length="195" mass="22647">MLKRLFDLVSAGLVLVLLFPVLTVIALAIVLDSKGGIFYRQTRVGKNGKTFRLYKFRTMRPNSDKLQITVGHRDPRVTKIGYLLRKYKLDEFPQLLNILKGEMSVVGPRPEVPKYVELYTPEQREVLSVRPGLTDYASLKFVDESELLAESDNPEQTYREEIMPAKLKLGREYVEKQSFFTDLKIIFQTLYRIIR</sequence>
<dbReference type="EMBL" id="WACR01000002">
    <property type="protein sequence ID" value="KAB1065705.1"/>
    <property type="molecule type" value="Genomic_DNA"/>
</dbReference>
<comment type="caution">
    <text evidence="3">The sequence shown here is derived from an EMBL/GenBank/DDBJ whole genome shotgun (WGS) entry which is preliminary data.</text>
</comment>
<proteinExistence type="inferred from homology"/>
<accession>A0A6N6M9M2</accession>
<organism evidence="3 4">
    <name type="scientific">Salibacter halophilus</name>
    <dbReference type="NCBI Taxonomy" id="1803916"/>
    <lineage>
        <taxon>Bacteria</taxon>
        <taxon>Pseudomonadati</taxon>
        <taxon>Bacteroidota</taxon>
        <taxon>Flavobacteriia</taxon>
        <taxon>Flavobacteriales</taxon>
        <taxon>Salibacteraceae</taxon>
        <taxon>Salibacter</taxon>
    </lineage>
</organism>
<dbReference type="RefSeq" id="WP_151166530.1">
    <property type="nucleotide sequence ID" value="NZ_WACR01000002.1"/>
</dbReference>
<dbReference type="OrthoDB" id="9808602at2"/>
<comment type="similarity">
    <text evidence="1">Belongs to the bacterial sugar transferase family.</text>
</comment>
<evidence type="ECO:0000256" key="1">
    <source>
        <dbReference type="ARBA" id="ARBA00006464"/>
    </source>
</evidence>
<gene>
    <name evidence="3" type="ORF">F3059_03345</name>
</gene>
<evidence type="ECO:0000313" key="3">
    <source>
        <dbReference type="EMBL" id="KAB1065705.1"/>
    </source>
</evidence>
<name>A0A6N6M9M2_9FLAO</name>
<dbReference type="GO" id="GO:0016780">
    <property type="term" value="F:phosphotransferase activity, for other substituted phosphate groups"/>
    <property type="evidence" value="ECO:0007669"/>
    <property type="project" value="TreeGrafter"/>
</dbReference>
<dbReference type="Pfam" id="PF02397">
    <property type="entry name" value="Bac_transf"/>
    <property type="match status" value="1"/>
</dbReference>
<evidence type="ECO:0000259" key="2">
    <source>
        <dbReference type="Pfam" id="PF02397"/>
    </source>
</evidence>
<feature type="domain" description="Bacterial sugar transferase" evidence="2">
    <location>
        <begin position="3"/>
        <end position="194"/>
    </location>
</feature>
<keyword evidence="3" id="KW-0808">Transferase</keyword>
<dbReference type="Proteomes" id="UP000435357">
    <property type="component" value="Unassembled WGS sequence"/>
</dbReference>
<dbReference type="AlphaFoldDB" id="A0A6N6M9M2"/>
<reference evidence="3 4" key="1">
    <citation type="submission" date="2019-09" db="EMBL/GenBank/DDBJ databases">
        <title>Genomes of Cryomorphaceae.</title>
        <authorList>
            <person name="Bowman J.P."/>
        </authorList>
    </citation>
    <scope>NUCLEOTIDE SEQUENCE [LARGE SCALE GENOMIC DNA]</scope>
    <source>
        <strain evidence="3 4">KCTC 52047</strain>
    </source>
</reference>
<evidence type="ECO:0000313" key="4">
    <source>
        <dbReference type="Proteomes" id="UP000435357"/>
    </source>
</evidence>